<organism evidence="4 5">
    <name type="scientific">Robiginitalea aurantiaca</name>
    <dbReference type="NCBI Taxonomy" id="3056915"/>
    <lineage>
        <taxon>Bacteria</taxon>
        <taxon>Pseudomonadati</taxon>
        <taxon>Bacteroidota</taxon>
        <taxon>Flavobacteriia</taxon>
        <taxon>Flavobacteriales</taxon>
        <taxon>Flavobacteriaceae</taxon>
        <taxon>Robiginitalea</taxon>
    </lineage>
</organism>
<dbReference type="InterPro" id="IPR037138">
    <property type="entry name" value="His_deacetylse_dom_sf"/>
</dbReference>
<dbReference type="Proteomes" id="UP001174839">
    <property type="component" value="Unassembled WGS sequence"/>
</dbReference>
<comment type="caution">
    <text evidence="4">The sequence shown here is derived from an EMBL/GenBank/DDBJ whole genome shotgun (WGS) entry which is preliminary data.</text>
</comment>
<proteinExistence type="inferred from homology"/>
<comment type="similarity">
    <text evidence="1">Belongs to the histone deacetylase family.</text>
</comment>
<evidence type="ECO:0000313" key="5">
    <source>
        <dbReference type="Proteomes" id="UP001174839"/>
    </source>
</evidence>
<protein>
    <submittedName>
        <fullName evidence="4">Histone deacetylase</fullName>
    </submittedName>
</protein>
<dbReference type="SUPFAM" id="SSF52768">
    <property type="entry name" value="Arginase/deacetylase"/>
    <property type="match status" value="1"/>
</dbReference>
<reference evidence="4" key="1">
    <citation type="submission" date="2023-06" db="EMBL/GenBank/DDBJ databases">
        <title>Robiginitalea aurantiacus sp. nov. and Algoriphagus sediminis sp. nov., isolated from coastal sediment.</title>
        <authorList>
            <person name="Zhou Z.Y."/>
            <person name="An J."/>
            <person name="Jia Y.W."/>
            <person name="Du Z.J."/>
        </authorList>
    </citation>
    <scope>NUCLEOTIDE SEQUENCE</scope>
    <source>
        <strain evidence="4">M39</strain>
    </source>
</reference>
<keyword evidence="2" id="KW-0378">Hydrolase</keyword>
<feature type="domain" description="Histone deacetylase" evidence="3">
    <location>
        <begin position="19"/>
        <end position="288"/>
    </location>
</feature>
<evidence type="ECO:0000256" key="1">
    <source>
        <dbReference type="ARBA" id="ARBA00005947"/>
    </source>
</evidence>
<gene>
    <name evidence="4" type="ORF">QU605_01785</name>
</gene>
<evidence type="ECO:0000259" key="3">
    <source>
        <dbReference type="Pfam" id="PF00850"/>
    </source>
</evidence>
<name>A0ABT7WB95_9FLAO</name>
<dbReference type="Pfam" id="PF00850">
    <property type="entry name" value="Hist_deacetyl"/>
    <property type="match status" value="1"/>
</dbReference>
<evidence type="ECO:0000313" key="4">
    <source>
        <dbReference type="EMBL" id="MDM9630182.1"/>
    </source>
</evidence>
<dbReference type="Gene3D" id="3.40.800.20">
    <property type="entry name" value="Histone deacetylase domain"/>
    <property type="match status" value="1"/>
</dbReference>
<accession>A0ABT7WB95</accession>
<dbReference type="InterPro" id="IPR023696">
    <property type="entry name" value="Ureohydrolase_dom_sf"/>
</dbReference>
<dbReference type="RefSeq" id="WP_289723545.1">
    <property type="nucleotide sequence ID" value="NZ_JAUDUY010000001.1"/>
</dbReference>
<evidence type="ECO:0000256" key="2">
    <source>
        <dbReference type="ARBA" id="ARBA00022801"/>
    </source>
</evidence>
<dbReference type="PRINTS" id="PR01270">
    <property type="entry name" value="HDASUPER"/>
</dbReference>
<dbReference type="InterPro" id="IPR000286">
    <property type="entry name" value="HDACs"/>
</dbReference>
<dbReference type="InterPro" id="IPR023801">
    <property type="entry name" value="His_deacetylse_dom"/>
</dbReference>
<dbReference type="EMBL" id="JAUDUY010000001">
    <property type="protein sequence ID" value="MDM9630182.1"/>
    <property type="molecule type" value="Genomic_DNA"/>
</dbReference>
<sequence length="300" mass="33868">MLKVAYHPIYKHPLPDGHRFPMHKYDLLPQQLLHEGTCTPDNFFEPGMPSQADILRAHDPGYVRALREGELTARQMRKVGFPWSPELVQRELRIAQGTIEGCHFALQYGVSMNIAGGTHHAYSDRGEAFCMLNDQAIGAHYLLANNLANRILILDLDVHQGNGTAEIFSNVEQVFTFSMHGKANYPFKKEVSDLDIALDRGTPDRVYLEKLSASLSFLLDTVNPDFIFYLSGVDILETDKLGTLGLSLEGCRRRDEMVFRWSHRHQIPVQCSMGGGYSPQLRTIVSAHAATYQMANQIYF</sequence>
<keyword evidence="5" id="KW-1185">Reference proteome</keyword>
<dbReference type="PANTHER" id="PTHR10625:SF19">
    <property type="entry name" value="HISTONE DEACETYLASE 12"/>
    <property type="match status" value="1"/>
</dbReference>
<dbReference type="CDD" id="cd09993">
    <property type="entry name" value="HDAC_classIV"/>
    <property type="match status" value="1"/>
</dbReference>
<dbReference type="PANTHER" id="PTHR10625">
    <property type="entry name" value="HISTONE DEACETYLASE HDAC1-RELATED"/>
    <property type="match status" value="1"/>
</dbReference>
<dbReference type="InterPro" id="IPR044150">
    <property type="entry name" value="HDAC_classIV"/>
</dbReference>